<evidence type="ECO:0000259" key="2">
    <source>
        <dbReference type="PROSITE" id="PS00028"/>
    </source>
</evidence>
<feature type="compositionally biased region" description="Polar residues" evidence="1">
    <location>
        <begin position="1"/>
        <end position="22"/>
    </location>
</feature>
<dbReference type="InterPro" id="IPR013087">
    <property type="entry name" value="Znf_C2H2_type"/>
</dbReference>
<feature type="region of interest" description="Disordered" evidence="1">
    <location>
        <begin position="1"/>
        <end position="45"/>
    </location>
</feature>
<feature type="compositionally biased region" description="Polar residues" evidence="1">
    <location>
        <begin position="1007"/>
        <end position="1019"/>
    </location>
</feature>
<dbReference type="PROSITE" id="PS00028">
    <property type="entry name" value="ZINC_FINGER_C2H2_1"/>
    <property type="match status" value="1"/>
</dbReference>
<evidence type="ECO:0000256" key="1">
    <source>
        <dbReference type="SAM" id="MobiDB-lite"/>
    </source>
</evidence>
<name>A0ABM0M1K3_SACKO</name>
<proteinExistence type="predicted"/>
<feature type="compositionally biased region" description="Basic residues" evidence="1">
    <location>
        <begin position="1024"/>
        <end position="1038"/>
    </location>
</feature>
<feature type="region of interest" description="Disordered" evidence="1">
    <location>
        <begin position="1005"/>
        <end position="1045"/>
    </location>
</feature>
<accession>A0ABM0M1K3</accession>
<evidence type="ECO:0000313" key="4">
    <source>
        <dbReference type="RefSeq" id="XP_006813894.1"/>
    </source>
</evidence>
<evidence type="ECO:0000313" key="3">
    <source>
        <dbReference type="Proteomes" id="UP000694865"/>
    </source>
</evidence>
<feature type="region of interest" description="Disordered" evidence="1">
    <location>
        <begin position="117"/>
        <end position="138"/>
    </location>
</feature>
<feature type="domain" description="C2H2-type" evidence="2">
    <location>
        <begin position="800"/>
        <end position="822"/>
    </location>
</feature>
<dbReference type="GeneID" id="102808128"/>
<reference evidence="4" key="1">
    <citation type="submission" date="2025-08" db="UniProtKB">
        <authorList>
            <consortium name="RefSeq"/>
        </authorList>
    </citation>
    <scope>IDENTIFICATION</scope>
    <source>
        <tissue evidence="4">Testes</tissue>
    </source>
</reference>
<feature type="compositionally biased region" description="Polar residues" evidence="1">
    <location>
        <begin position="35"/>
        <end position="45"/>
    </location>
</feature>
<dbReference type="RefSeq" id="XP_006813894.1">
    <property type="nucleotide sequence ID" value="XM_006813831.1"/>
</dbReference>
<protein>
    <submittedName>
        <fullName evidence="4">Dentin sialophosphoprotein-like</fullName>
    </submittedName>
</protein>
<dbReference type="Proteomes" id="UP000694865">
    <property type="component" value="Unplaced"/>
</dbReference>
<sequence>MASNESGVGSGYRKSQQSSGNRRSTDHQLPDSLHPSLSNKVSDSAATNEVHVAAEFGKQLLKMFVDNVESHSKPSKDQVQKVYELTLAKAYGTGKSREVEYTQSSRELQYQQQSFDPSFTHSAHKEPFPQSQQSVSATEAPCHIEKDKVQSGKDIQQVLMNYIEQTIRAGSMNARPKSQLGTVDGSMLSVCGDPSSQVSMHQFNSTQHSSGRSHDYDGVANVGKDYVYSSTGHQTLVSMEGMYPPGNNKTSDRGAIVGIDGMYPTGSNLTFDREANVDRDGMYYSGGNKMFDGTAIVGRDDMYSSESSQAVDSAANVSRDAVYPPGGNQTFDRAANVGIDGMYSFRGNQDYERGANVSSDDMLSCGYNQSSNRAFNLSGDALYSSGNSQCYDRTTNVGGGTIYSSQSSQDFDRVSNVHGDVMLSSRVNQGFASGSYIHGNVMHPSRGSQGFERESNNHREVVHSSGGSQGFDRGYNVHGDVMHSSGGSQGFYRGSNVHEDVMHSSGGSQGFDRGYNVHGDVMHSSGGSQGFDREYNVHGDVMQSSGGSQGFNKGSNVHRDVMHSSGGSQGFDGGSIVHEDVMHSSGGSQGFDRGYNVHEDVMHSSGGSQGFNRGSNVHRDVMHSSGGSQGFDRGSIVHGDVMHSSGGSQSFNRGYNVHRDVMHSSGGGQGFDRGSNVHGDVMQSSGGSQGFDRGSNVHRNVMHFSGGSQGFDQTFSVGGAESSLLSQQQDDYLSSMQQYGNDIYSSGSNHFMGYPPQIPTSHKSISPWETVDSQRKKRRYSDLGDDNIIIIRPGTSKWFCKICKLDFSNIQLLKEHVELDVHQLRKRSRPSASHVKSNLGVDNGTSTSRTGNITEDNPIIKRCGDNTWYCEVCVEYCGDWDVSIVTTEYCDDWDVSIVITEYCDDRDVSIVTAEYCDDWDVSIVTTEYCGDCDVSIVTTEYYDDCDVSIVTTEYCDDWDVSIVTIEYCDDWDVSIVTIEYCVDWHLLNRHIRSQRHLENRLLDESKQNPMSRGEQQPQVSALLKPKKRKSSKGKKSKGGKVEGDMPSNEGLYKVITDWPEVMKLLRKCGLTGNEQFHSVEELMAAQYRISVERRLNEKIKVCEDGDDLCLVCFCDIPKGSGDDHVKNSSHHLNAARHFEIILKMLNILKKLSNPDSQSEAFRLADSYGEINIDISTKECNLCEIKSSTRITKHLKDAMHSRLVRCANLIMEVSKAIRQKEDKKIWKIIQNHESRLFEASRETSAFCCICQKKVQQPYKAHGLTKTHSYNVYNLEELVIGLHDLKPLLNQ</sequence>
<gene>
    <name evidence="4" type="primary">LOC102808128</name>
</gene>
<keyword evidence="3" id="KW-1185">Reference proteome</keyword>
<organism evidence="3 4">
    <name type="scientific">Saccoglossus kowalevskii</name>
    <name type="common">Acorn worm</name>
    <dbReference type="NCBI Taxonomy" id="10224"/>
    <lineage>
        <taxon>Eukaryota</taxon>
        <taxon>Metazoa</taxon>
        <taxon>Hemichordata</taxon>
        <taxon>Enteropneusta</taxon>
        <taxon>Harrimaniidae</taxon>
        <taxon>Saccoglossus</taxon>
    </lineage>
</organism>